<protein>
    <submittedName>
        <fullName evidence="3">Uncharacterized protein</fullName>
    </submittedName>
</protein>
<name>A0A4R2IG55_9PSEU</name>
<keyword evidence="4" id="KW-1185">Reference proteome</keyword>
<feature type="region of interest" description="Disordered" evidence="1">
    <location>
        <begin position="1"/>
        <end position="21"/>
    </location>
</feature>
<keyword evidence="2" id="KW-0472">Membrane</keyword>
<keyword evidence="2" id="KW-1133">Transmembrane helix</keyword>
<feature type="transmembrane region" description="Helical" evidence="2">
    <location>
        <begin position="62"/>
        <end position="83"/>
    </location>
</feature>
<dbReference type="AlphaFoldDB" id="A0A4R2IG55"/>
<dbReference type="EMBL" id="SLWS01000026">
    <property type="protein sequence ID" value="TCO43791.1"/>
    <property type="molecule type" value="Genomic_DNA"/>
</dbReference>
<comment type="caution">
    <text evidence="3">The sequence shown here is derived from an EMBL/GenBank/DDBJ whole genome shotgun (WGS) entry which is preliminary data.</text>
</comment>
<evidence type="ECO:0000256" key="1">
    <source>
        <dbReference type="SAM" id="MobiDB-lite"/>
    </source>
</evidence>
<sequence length="248" mass="27536">MEESRQGDQNSATDKESTTRKAVNKVFARTAGNVVMAGNISGGVHYHPRPRRKIRLKPSRRAIYLTVAATVVLLGSAWQIGWWSDNTRFDHSPNACAFIRSNSELNWLVSKAQERFTFDFGSEGKGGQFCAWDNGTAPVRLTVDILMANSRLDLMSMFSYLKAHGAPEGGSCSPDSGFGDDTISCQPPLNLFSDNDPYNNKGKTIVFRWYNLLVQVEYSPTMASPPLPEHDATAREVASALDRWLRTL</sequence>
<reference evidence="3 4" key="1">
    <citation type="submission" date="2019-03" db="EMBL/GenBank/DDBJ databases">
        <title>Genomic Encyclopedia of Type Strains, Phase IV (KMG-IV): sequencing the most valuable type-strain genomes for metagenomic binning, comparative biology and taxonomic classification.</title>
        <authorList>
            <person name="Goeker M."/>
        </authorList>
    </citation>
    <scope>NUCLEOTIDE SEQUENCE [LARGE SCALE GENOMIC DNA]</scope>
    <source>
        <strain evidence="3 4">DSM 45934</strain>
    </source>
</reference>
<evidence type="ECO:0000313" key="3">
    <source>
        <dbReference type="EMBL" id="TCO43791.1"/>
    </source>
</evidence>
<dbReference type="Proteomes" id="UP000295680">
    <property type="component" value="Unassembled WGS sequence"/>
</dbReference>
<gene>
    <name evidence="3" type="ORF">EV192_1266</name>
</gene>
<organism evidence="3 4">
    <name type="scientific">Actinocrispum wychmicini</name>
    <dbReference type="NCBI Taxonomy" id="1213861"/>
    <lineage>
        <taxon>Bacteria</taxon>
        <taxon>Bacillati</taxon>
        <taxon>Actinomycetota</taxon>
        <taxon>Actinomycetes</taxon>
        <taxon>Pseudonocardiales</taxon>
        <taxon>Pseudonocardiaceae</taxon>
        <taxon>Actinocrispum</taxon>
    </lineage>
</organism>
<evidence type="ECO:0000256" key="2">
    <source>
        <dbReference type="SAM" id="Phobius"/>
    </source>
</evidence>
<evidence type="ECO:0000313" key="4">
    <source>
        <dbReference type="Proteomes" id="UP000295680"/>
    </source>
</evidence>
<proteinExistence type="predicted"/>
<accession>A0A4R2IG55</accession>
<keyword evidence="2" id="KW-0812">Transmembrane</keyword>